<name>A0A9P8M1V6_9HYPO</name>
<dbReference type="InterPro" id="IPR024079">
    <property type="entry name" value="MetalloPept_cat_dom_sf"/>
</dbReference>
<evidence type="ECO:0000259" key="9">
    <source>
        <dbReference type="SMART" id="SM01351"/>
    </source>
</evidence>
<reference evidence="10 11" key="1">
    <citation type="submission" date="2020-07" db="EMBL/GenBank/DDBJ databases">
        <title>Metarhizium humberi genome.</title>
        <authorList>
            <person name="Lysoe E."/>
        </authorList>
    </citation>
    <scope>NUCLEOTIDE SEQUENCE [LARGE SCALE GENOMIC DNA]</scope>
    <source>
        <strain evidence="10 11">ESALQ1638</strain>
    </source>
</reference>
<keyword evidence="3" id="KW-0645">Protease</keyword>
<dbReference type="GO" id="GO:0004222">
    <property type="term" value="F:metalloendopeptidase activity"/>
    <property type="evidence" value="ECO:0007669"/>
    <property type="project" value="InterPro"/>
</dbReference>
<dbReference type="InterPro" id="IPR050414">
    <property type="entry name" value="Fungal_M35_metalloproteases"/>
</dbReference>
<organism evidence="10 11">
    <name type="scientific">Metarhizium humberi</name>
    <dbReference type="NCBI Taxonomy" id="2596975"/>
    <lineage>
        <taxon>Eukaryota</taxon>
        <taxon>Fungi</taxon>
        <taxon>Dikarya</taxon>
        <taxon>Ascomycota</taxon>
        <taxon>Pezizomycotina</taxon>
        <taxon>Sordariomycetes</taxon>
        <taxon>Hypocreomycetidae</taxon>
        <taxon>Hypocreales</taxon>
        <taxon>Clavicipitaceae</taxon>
        <taxon>Metarhizium</taxon>
    </lineage>
</organism>
<comment type="cofactor">
    <cofactor evidence="1">
        <name>Zn(2+)</name>
        <dbReference type="ChEBI" id="CHEBI:29105"/>
    </cofactor>
</comment>
<evidence type="ECO:0000256" key="1">
    <source>
        <dbReference type="ARBA" id="ARBA00001947"/>
    </source>
</evidence>
<evidence type="ECO:0000256" key="5">
    <source>
        <dbReference type="ARBA" id="ARBA00022801"/>
    </source>
</evidence>
<evidence type="ECO:0000313" key="10">
    <source>
        <dbReference type="EMBL" id="KAH0592440.1"/>
    </source>
</evidence>
<dbReference type="Gene3D" id="3.40.390.10">
    <property type="entry name" value="Collagenase (Catalytic Domain)"/>
    <property type="match status" value="1"/>
</dbReference>
<accession>A0A9P8M1V6</accession>
<dbReference type="CDD" id="cd11008">
    <property type="entry name" value="M35_deuterolysin_like"/>
    <property type="match status" value="1"/>
</dbReference>
<evidence type="ECO:0000256" key="8">
    <source>
        <dbReference type="SAM" id="MobiDB-lite"/>
    </source>
</evidence>
<dbReference type="GO" id="GO:0006508">
    <property type="term" value="P:proteolysis"/>
    <property type="evidence" value="ECO:0007669"/>
    <property type="project" value="UniProtKB-KW"/>
</dbReference>
<keyword evidence="7" id="KW-0482">Metalloprotease</keyword>
<gene>
    <name evidence="10" type="ORF">MHUMG1_09826</name>
</gene>
<dbReference type="AlphaFoldDB" id="A0A9P8M1V6"/>
<feature type="compositionally biased region" description="Low complexity" evidence="8">
    <location>
        <begin position="321"/>
        <end position="332"/>
    </location>
</feature>
<keyword evidence="5" id="KW-0378">Hydrolase</keyword>
<evidence type="ECO:0000256" key="3">
    <source>
        <dbReference type="ARBA" id="ARBA00022670"/>
    </source>
</evidence>
<evidence type="ECO:0000256" key="6">
    <source>
        <dbReference type="ARBA" id="ARBA00022833"/>
    </source>
</evidence>
<dbReference type="PANTHER" id="PTHR37016">
    <property type="match status" value="1"/>
</dbReference>
<evidence type="ECO:0000256" key="7">
    <source>
        <dbReference type="ARBA" id="ARBA00023049"/>
    </source>
</evidence>
<feature type="compositionally biased region" description="Pro residues" evidence="8">
    <location>
        <begin position="351"/>
        <end position="365"/>
    </location>
</feature>
<feature type="region of interest" description="Disordered" evidence="8">
    <location>
        <begin position="257"/>
        <end position="437"/>
    </location>
</feature>
<dbReference type="SMART" id="SM01351">
    <property type="entry name" value="Aspzincin_M35"/>
    <property type="match status" value="1"/>
</dbReference>
<dbReference type="GO" id="GO:0046872">
    <property type="term" value="F:metal ion binding"/>
    <property type="evidence" value="ECO:0007669"/>
    <property type="project" value="UniProtKB-KW"/>
</dbReference>
<evidence type="ECO:0000256" key="2">
    <source>
        <dbReference type="ARBA" id="ARBA00010279"/>
    </source>
</evidence>
<proteinExistence type="inferred from homology"/>
<dbReference type="PANTHER" id="PTHR37016:SF3">
    <property type="entry name" value="NEUTRAL PROTEASE 2-RELATED"/>
    <property type="match status" value="1"/>
</dbReference>
<feature type="compositionally biased region" description="Low complexity" evidence="8">
    <location>
        <begin position="262"/>
        <end position="289"/>
    </location>
</feature>
<dbReference type="Pfam" id="PF14521">
    <property type="entry name" value="Aspzincin_M35"/>
    <property type="match status" value="1"/>
</dbReference>
<feature type="compositionally biased region" description="Pro residues" evidence="8">
    <location>
        <begin position="296"/>
        <end position="320"/>
    </location>
</feature>
<keyword evidence="11" id="KW-1185">Reference proteome</keyword>
<feature type="compositionally biased region" description="Polar residues" evidence="8">
    <location>
        <begin position="341"/>
        <end position="350"/>
    </location>
</feature>
<protein>
    <recommendedName>
        <fullName evidence="9">Lysine-specific metallo-endopeptidase domain-containing protein</fullName>
    </recommendedName>
</protein>
<keyword evidence="6" id="KW-0862">Zinc</keyword>
<comment type="caution">
    <text evidence="10">The sequence shown here is derived from an EMBL/GenBank/DDBJ whole genome shotgun (WGS) entry which is preliminary data.</text>
</comment>
<evidence type="ECO:0000313" key="11">
    <source>
        <dbReference type="Proteomes" id="UP000764110"/>
    </source>
</evidence>
<evidence type="ECO:0000256" key="4">
    <source>
        <dbReference type="ARBA" id="ARBA00022723"/>
    </source>
</evidence>
<feature type="compositionally biased region" description="Low complexity" evidence="8">
    <location>
        <begin position="366"/>
        <end position="431"/>
    </location>
</feature>
<dbReference type="SUPFAM" id="SSF55486">
    <property type="entry name" value="Metalloproteases ('zincins'), catalytic domain"/>
    <property type="match status" value="1"/>
</dbReference>
<dbReference type="EMBL" id="JACEFI010000031">
    <property type="protein sequence ID" value="KAH0592440.1"/>
    <property type="molecule type" value="Genomic_DNA"/>
</dbReference>
<comment type="similarity">
    <text evidence="2">Belongs to the peptidase M35 family.</text>
</comment>
<keyword evidence="4" id="KW-0479">Metal-binding</keyword>
<sequence length="456" mass="47779">MRVSGLVTALNPATVVALSISGRASSLEARDRPSLAQTYENLAQLDVVNGTGCTINGDEAPEQRRADTDRSCANQQQQVDSALAQCIQLAKRAEQDAKDGSPTFQQYFKTNDANTRNRVAQSFAKIAAGCGHDGNQPIKVECTPNEPCFLPQSGNLELAAVATITSGTPGSIRLCRSAFDMPAGSRQRRQNQGQGCGNTLTNLEELFVHEMSHTTVATGDIAYGKQKSKQLDTDSSLENADNYALYAGDIAKNCNGAGTGNGNRPPNNGDDGDNESPNGGNGRPPTGVPGNNGGPNRPPNGKPPTGGPSSRPPNTRPPTTGPSNDFPGFDNQIDNDDNFQSGGNNNNRPSNKPPTNGPSNKPPTNGPSNNGPFDNGPFNNGPFDNGPFNNGPFNNGPFNNGPSNNGPSNNGPDFDGQFSNNNNVQQGGNNNDFDLDPSIISEILGSNDFEVVPAGK</sequence>
<dbReference type="Proteomes" id="UP000764110">
    <property type="component" value="Unassembled WGS sequence"/>
</dbReference>
<feature type="domain" description="Lysine-specific metallo-endopeptidase" evidence="9">
    <location>
        <begin position="95"/>
        <end position="248"/>
    </location>
</feature>
<dbReference type="InterPro" id="IPR029463">
    <property type="entry name" value="Lys_MEP"/>
</dbReference>